<reference evidence="2 3" key="1">
    <citation type="submission" date="2016-10" db="EMBL/GenBank/DDBJ databases">
        <authorList>
            <person name="de Groot N.N."/>
        </authorList>
    </citation>
    <scope>NUCLEOTIDE SEQUENCE [LARGE SCALE GENOMIC DNA]</scope>
    <source>
        <strain evidence="2 3">DSM 13760</strain>
    </source>
</reference>
<dbReference type="SUPFAM" id="SSF51905">
    <property type="entry name" value="FAD/NAD(P)-binding domain"/>
    <property type="match status" value="1"/>
</dbReference>
<accession>A0A1H9SRD9</accession>
<organism evidence="2 3">
    <name type="scientific">Isobaculum melis</name>
    <dbReference type="NCBI Taxonomy" id="142588"/>
    <lineage>
        <taxon>Bacteria</taxon>
        <taxon>Bacillati</taxon>
        <taxon>Bacillota</taxon>
        <taxon>Bacilli</taxon>
        <taxon>Lactobacillales</taxon>
        <taxon>Carnobacteriaceae</taxon>
        <taxon>Isobaculum</taxon>
    </lineage>
</organism>
<evidence type="ECO:0000259" key="1">
    <source>
        <dbReference type="Pfam" id="PF01593"/>
    </source>
</evidence>
<gene>
    <name evidence="2" type="ORF">SAMN04488559_10885</name>
</gene>
<evidence type="ECO:0000313" key="2">
    <source>
        <dbReference type="EMBL" id="SER86963.1"/>
    </source>
</evidence>
<dbReference type="Pfam" id="PF01593">
    <property type="entry name" value="Amino_oxidase"/>
    <property type="match status" value="1"/>
</dbReference>
<dbReference type="Proteomes" id="UP000198948">
    <property type="component" value="Unassembled WGS sequence"/>
</dbReference>
<dbReference type="InterPro" id="IPR036188">
    <property type="entry name" value="FAD/NAD-bd_sf"/>
</dbReference>
<sequence length="496" mass="56495">MKKKIIIIGGGISGLSAGIYAQKNGFETTIYEKHTMLGGHCTYWDRRGYTIDGSISYLTGVKPNEDLYQVWQELKAFKDEEIHYQDVFATVENETAQLHWYRDLDKLEQHLIEVAPEDTLHIQTLIHDIKLMQHIKIPAKKSMESMHLLDWMKQIKQMGPALKISNKYRKMTVIELANQFKNELIRQIITAFVPSGFQAMAFMTTAANFATNYSAKIYGGAKTLVNNLIKEYENVGGTAYCDQGIKKILVENQQAIGVELENGEHIHADFVIAACDPALTFQHFLPMQYTNKDYAQLISNPEVGKTHSMIQLFFGVDLDLSKYPSFYIKKGETYLDANQQETDFFAFEHFCEDDDFTATTGKSILKIGIPTKDYALWKNLDRRSYYQKKKELQQMYRQKLIEVLPEIEGKIEMVDMSTPVTIERYCSSFEGAYMGVELTPALKKQYLSNSIKHLNNVVLASQWTMLSGGLPTAALSGKFAIQKICKKEGLTFKGVS</sequence>
<dbReference type="PANTHER" id="PTHR46313">
    <property type="match status" value="1"/>
</dbReference>
<dbReference type="PANTHER" id="PTHR46313:SF3">
    <property type="entry name" value="PROLYCOPENE ISOMERASE, CHLOROPLASTIC"/>
    <property type="match status" value="1"/>
</dbReference>
<dbReference type="RefSeq" id="WP_177165711.1">
    <property type="nucleotide sequence ID" value="NZ_FOHA01000008.1"/>
</dbReference>
<name>A0A1H9SRD9_9LACT</name>
<evidence type="ECO:0000313" key="3">
    <source>
        <dbReference type="Proteomes" id="UP000198948"/>
    </source>
</evidence>
<dbReference type="AlphaFoldDB" id="A0A1H9SRD9"/>
<keyword evidence="3" id="KW-1185">Reference proteome</keyword>
<dbReference type="GO" id="GO:0016116">
    <property type="term" value="P:carotenoid metabolic process"/>
    <property type="evidence" value="ECO:0007669"/>
    <property type="project" value="InterPro"/>
</dbReference>
<feature type="domain" description="Amine oxidase" evidence="1">
    <location>
        <begin position="12"/>
        <end position="480"/>
    </location>
</feature>
<proteinExistence type="predicted"/>
<dbReference type="EMBL" id="FOHA01000008">
    <property type="protein sequence ID" value="SER86963.1"/>
    <property type="molecule type" value="Genomic_DNA"/>
</dbReference>
<dbReference type="InterPro" id="IPR045892">
    <property type="entry name" value="CrtISO-like"/>
</dbReference>
<dbReference type="GO" id="GO:0016491">
    <property type="term" value="F:oxidoreductase activity"/>
    <property type="evidence" value="ECO:0007669"/>
    <property type="project" value="InterPro"/>
</dbReference>
<dbReference type="STRING" id="142588.SAMN04488559_10885"/>
<dbReference type="Gene3D" id="3.50.50.60">
    <property type="entry name" value="FAD/NAD(P)-binding domain"/>
    <property type="match status" value="2"/>
</dbReference>
<protein>
    <submittedName>
        <fullName evidence="2">Phytoene dehydrogenase-related protein</fullName>
    </submittedName>
</protein>
<dbReference type="InterPro" id="IPR002937">
    <property type="entry name" value="Amino_oxidase"/>
</dbReference>